<gene>
    <name evidence="2" type="ORF">PHACADRAFT_251026</name>
</gene>
<dbReference type="InParanoid" id="K5XB09"/>
<protein>
    <submittedName>
        <fullName evidence="2">Uncharacterized protein</fullName>
    </submittedName>
</protein>
<keyword evidence="3" id="KW-1185">Reference proteome</keyword>
<sequence length="51" mass="5631">MQRLQRTSSCEDGPPPRGFAEHATPKKGYAPLFTPAKIALLRPELHDLSCP</sequence>
<dbReference type="EMBL" id="JH930469">
    <property type="protein sequence ID" value="EKM60127.1"/>
    <property type="molecule type" value="Genomic_DNA"/>
</dbReference>
<proteinExistence type="predicted"/>
<dbReference type="Proteomes" id="UP000008370">
    <property type="component" value="Unassembled WGS sequence"/>
</dbReference>
<evidence type="ECO:0000313" key="2">
    <source>
        <dbReference type="EMBL" id="EKM60127.1"/>
    </source>
</evidence>
<accession>K5XB09</accession>
<name>K5XB09_PHACS</name>
<feature type="compositionally biased region" description="Polar residues" evidence="1">
    <location>
        <begin position="1"/>
        <end position="10"/>
    </location>
</feature>
<feature type="region of interest" description="Disordered" evidence="1">
    <location>
        <begin position="1"/>
        <end position="27"/>
    </location>
</feature>
<evidence type="ECO:0000313" key="3">
    <source>
        <dbReference type="Proteomes" id="UP000008370"/>
    </source>
</evidence>
<dbReference type="RefSeq" id="XP_007392671.1">
    <property type="nucleotide sequence ID" value="XM_007392609.1"/>
</dbReference>
<dbReference type="HOGENOM" id="CLU_3107127_0_0_1"/>
<dbReference type="AlphaFoldDB" id="K5XB09"/>
<dbReference type="KEGG" id="pco:PHACADRAFT_251026"/>
<dbReference type="GeneID" id="18915095"/>
<organism evidence="2 3">
    <name type="scientific">Phanerochaete carnosa (strain HHB-10118-sp)</name>
    <name type="common">White-rot fungus</name>
    <name type="synonym">Peniophora carnosa</name>
    <dbReference type="NCBI Taxonomy" id="650164"/>
    <lineage>
        <taxon>Eukaryota</taxon>
        <taxon>Fungi</taxon>
        <taxon>Dikarya</taxon>
        <taxon>Basidiomycota</taxon>
        <taxon>Agaricomycotina</taxon>
        <taxon>Agaricomycetes</taxon>
        <taxon>Polyporales</taxon>
        <taxon>Phanerochaetaceae</taxon>
        <taxon>Phanerochaete</taxon>
    </lineage>
</organism>
<evidence type="ECO:0000256" key="1">
    <source>
        <dbReference type="SAM" id="MobiDB-lite"/>
    </source>
</evidence>
<reference evidence="2 3" key="1">
    <citation type="journal article" date="2012" name="BMC Genomics">
        <title>Comparative genomics of the white-rot fungi, Phanerochaete carnosa and P. chrysosporium, to elucidate the genetic basis of the distinct wood types they colonize.</title>
        <authorList>
            <person name="Suzuki H."/>
            <person name="MacDonald J."/>
            <person name="Syed K."/>
            <person name="Salamov A."/>
            <person name="Hori C."/>
            <person name="Aerts A."/>
            <person name="Henrissat B."/>
            <person name="Wiebenga A."/>
            <person name="vanKuyk P.A."/>
            <person name="Barry K."/>
            <person name="Lindquist E."/>
            <person name="LaButti K."/>
            <person name="Lapidus A."/>
            <person name="Lucas S."/>
            <person name="Coutinho P."/>
            <person name="Gong Y."/>
            <person name="Samejima M."/>
            <person name="Mahadevan R."/>
            <person name="Abou-Zaid M."/>
            <person name="de Vries R.P."/>
            <person name="Igarashi K."/>
            <person name="Yadav J.S."/>
            <person name="Grigoriev I.V."/>
            <person name="Master E.R."/>
        </authorList>
    </citation>
    <scope>NUCLEOTIDE SEQUENCE [LARGE SCALE GENOMIC DNA]</scope>
    <source>
        <strain evidence="2 3">HHB-10118-sp</strain>
    </source>
</reference>